<evidence type="ECO:0000313" key="9">
    <source>
        <dbReference type="Proteomes" id="UP000215335"/>
    </source>
</evidence>
<reference evidence="8 9" key="1">
    <citation type="journal article" date="2017" name="Curr. Biol.">
        <title>The Evolution of Venom by Co-option of Single-Copy Genes.</title>
        <authorList>
            <person name="Martinson E.O."/>
            <person name="Mrinalini"/>
            <person name="Kelkar Y.D."/>
            <person name="Chang C.H."/>
            <person name="Werren J.H."/>
        </authorList>
    </citation>
    <scope>NUCLEOTIDE SEQUENCE [LARGE SCALE GENOMIC DNA]</scope>
    <source>
        <strain evidence="8 9">Alberta</strain>
        <tissue evidence="8">Whole body</tissue>
    </source>
</reference>
<feature type="region of interest" description="Disordered" evidence="5">
    <location>
        <begin position="1"/>
        <end position="23"/>
    </location>
</feature>
<dbReference type="GO" id="GO:0016020">
    <property type="term" value="C:membrane"/>
    <property type="evidence" value="ECO:0007669"/>
    <property type="project" value="UniProtKB-SubCell"/>
</dbReference>
<evidence type="ECO:0000256" key="1">
    <source>
        <dbReference type="ARBA" id="ARBA00004141"/>
    </source>
</evidence>
<feature type="transmembrane region" description="Helical" evidence="6">
    <location>
        <begin position="171"/>
        <end position="191"/>
    </location>
</feature>
<evidence type="ECO:0000256" key="2">
    <source>
        <dbReference type="ARBA" id="ARBA00022692"/>
    </source>
</evidence>
<sequence>MEDNQFTQMPNYGKNINYPDDDKSAKKHTVAVSKIRCSASQLVAVLATNIAKFTHGTLLGYVTIVLAELYKEDAEIDMTLNELTWFSSNCFMSPVGALIIGLLTQSIGSRYSIMIATILQTISWVMFYCATNSAMLLIASSIVGFVYSVSLGPGCTYIAEICQPDLRATLLASNNLFLLIGNFCSVLLGTMMNWRSIALVNCSFPIVGFIAMYFVPDSPHWLASKGRMIQAEHAMAWLRGWTTPQCIQQEFSTLKEIHHNPDKNLVTNLSNKKNISGSSRTCLNLKETLRPYLQRSFCRPLASACCIFALHTFMGSLAIVTYIIIIFEMIDSPVEKYTAAAIFDGLKVCASISCIIVINYIGKRRLVFTSMTGTIMSYLTISIVAFLVSQNYISTVYSWIPTIMTMFATFLTSGGIDKVVYMLNVEIFPTQFRGIGAGIGLFLSSFLSAVVNKIFLYMVNGMTLPGVYLFFATVNITALILFYFMIPETNGRTLKEIEDHFTGVKKIKRRPKNTLETS</sequence>
<feature type="transmembrane region" description="Helical" evidence="6">
    <location>
        <begin position="301"/>
        <end position="327"/>
    </location>
</feature>
<feature type="compositionally biased region" description="Polar residues" evidence="5">
    <location>
        <begin position="1"/>
        <end position="10"/>
    </location>
</feature>
<feature type="transmembrane region" description="Helical" evidence="6">
    <location>
        <begin position="399"/>
        <end position="423"/>
    </location>
</feature>
<dbReference type="PANTHER" id="PTHR48021">
    <property type="match status" value="1"/>
</dbReference>
<feature type="transmembrane region" description="Helical" evidence="6">
    <location>
        <begin position="339"/>
        <end position="361"/>
    </location>
</feature>
<dbReference type="PANTHER" id="PTHR48021:SF39">
    <property type="entry name" value="MAJOR FACILITATOR SUPERFAMILY (MFS) PROFILE DOMAIN-CONTAINING PROTEIN"/>
    <property type="match status" value="1"/>
</dbReference>
<dbReference type="GO" id="GO:0022857">
    <property type="term" value="F:transmembrane transporter activity"/>
    <property type="evidence" value="ECO:0007669"/>
    <property type="project" value="InterPro"/>
</dbReference>
<feature type="transmembrane region" description="Helical" evidence="6">
    <location>
        <begin position="373"/>
        <end position="393"/>
    </location>
</feature>
<comment type="caution">
    <text evidence="8">The sequence shown here is derived from an EMBL/GenBank/DDBJ whole genome shotgun (WGS) entry which is preliminary data.</text>
</comment>
<dbReference type="SUPFAM" id="SSF103473">
    <property type="entry name" value="MFS general substrate transporter"/>
    <property type="match status" value="1"/>
</dbReference>
<feature type="transmembrane region" description="Helical" evidence="6">
    <location>
        <begin position="134"/>
        <end position="159"/>
    </location>
</feature>
<dbReference type="OrthoDB" id="7699132at2759"/>
<evidence type="ECO:0000313" key="8">
    <source>
        <dbReference type="EMBL" id="OXU22609.1"/>
    </source>
</evidence>
<proteinExistence type="predicted"/>
<keyword evidence="2 6" id="KW-0812">Transmembrane</keyword>
<dbReference type="InterPro" id="IPR005828">
    <property type="entry name" value="MFS_sugar_transport-like"/>
</dbReference>
<dbReference type="STRING" id="543379.A0A232EW81"/>
<evidence type="ECO:0000256" key="6">
    <source>
        <dbReference type="SAM" id="Phobius"/>
    </source>
</evidence>
<dbReference type="AlphaFoldDB" id="A0A232EW81"/>
<dbReference type="InterPro" id="IPR020846">
    <property type="entry name" value="MFS_dom"/>
</dbReference>
<gene>
    <name evidence="8" type="ORF">TSAR_007245</name>
</gene>
<evidence type="ECO:0000256" key="5">
    <source>
        <dbReference type="SAM" id="MobiDB-lite"/>
    </source>
</evidence>
<accession>A0A232EW81</accession>
<dbReference type="InterPro" id="IPR050549">
    <property type="entry name" value="MFS_Trehalose_Transporter"/>
</dbReference>
<dbReference type="Pfam" id="PF00083">
    <property type="entry name" value="Sugar_tr"/>
    <property type="match status" value="1"/>
</dbReference>
<evidence type="ECO:0000256" key="4">
    <source>
        <dbReference type="ARBA" id="ARBA00023136"/>
    </source>
</evidence>
<feature type="transmembrane region" description="Helical" evidence="6">
    <location>
        <begin position="84"/>
        <end position="104"/>
    </location>
</feature>
<dbReference type="Proteomes" id="UP000215335">
    <property type="component" value="Unassembled WGS sequence"/>
</dbReference>
<feature type="transmembrane region" description="Helical" evidence="6">
    <location>
        <begin position="42"/>
        <end position="64"/>
    </location>
</feature>
<keyword evidence="4 6" id="KW-0472">Membrane</keyword>
<organism evidence="8 9">
    <name type="scientific">Trichomalopsis sarcophagae</name>
    <dbReference type="NCBI Taxonomy" id="543379"/>
    <lineage>
        <taxon>Eukaryota</taxon>
        <taxon>Metazoa</taxon>
        <taxon>Ecdysozoa</taxon>
        <taxon>Arthropoda</taxon>
        <taxon>Hexapoda</taxon>
        <taxon>Insecta</taxon>
        <taxon>Pterygota</taxon>
        <taxon>Neoptera</taxon>
        <taxon>Endopterygota</taxon>
        <taxon>Hymenoptera</taxon>
        <taxon>Apocrita</taxon>
        <taxon>Proctotrupomorpha</taxon>
        <taxon>Chalcidoidea</taxon>
        <taxon>Pteromalidae</taxon>
        <taxon>Pteromalinae</taxon>
        <taxon>Trichomalopsis</taxon>
    </lineage>
</organism>
<protein>
    <recommendedName>
        <fullName evidence="7">Major facilitator superfamily (MFS) profile domain-containing protein</fullName>
    </recommendedName>
</protein>
<feature type="transmembrane region" description="Helical" evidence="6">
    <location>
        <begin position="435"/>
        <end position="455"/>
    </location>
</feature>
<dbReference type="EMBL" id="NNAY01001902">
    <property type="protein sequence ID" value="OXU22609.1"/>
    <property type="molecule type" value="Genomic_DNA"/>
</dbReference>
<evidence type="ECO:0000256" key="3">
    <source>
        <dbReference type="ARBA" id="ARBA00022989"/>
    </source>
</evidence>
<dbReference type="InterPro" id="IPR036259">
    <property type="entry name" value="MFS_trans_sf"/>
</dbReference>
<feature type="domain" description="Major facilitator superfamily (MFS) profile" evidence="7">
    <location>
        <begin position="44"/>
        <end position="490"/>
    </location>
</feature>
<keyword evidence="9" id="KW-1185">Reference proteome</keyword>
<evidence type="ECO:0000259" key="7">
    <source>
        <dbReference type="PROSITE" id="PS50850"/>
    </source>
</evidence>
<dbReference type="Gene3D" id="1.20.1250.20">
    <property type="entry name" value="MFS general substrate transporter like domains"/>
    <property type="match status" value="1"/>
</dbReference>
<dbReference type="PROSITE" id="PS50850">
    <property type="entry name" value="MFS"/>
    <property type="match status" value="1"/>
</dbReference>
<feature type="transmembrane region" description="Helical" evidence="6">
    <location>
        <begin position="467"/>
        <end position="486"/>
    </location>
</feature>
<name>A0A232EW81_9HYME</name>
<comment type="subcellular location">
    <subcellularLocation>
        <location evidence="1">Membrane</location>
        <topology evidence="1">Multi-pass membrane protein</topology>
    </subcellularLocation>
</comment>
<keyword evidence="3 6" id="KW-1133">Transmembrane helix</keyword>